<dbReference type="AlphaFoldDB" id="D2RGA8"/>
<dbReference type="Proteomes" id="UP000001901">
    <property type="component" value="Chromosome"/>
</dbReference>
<dbReference type="GeneID" id="8738914"/>
<dbReference type="GO" id="GO:0071949">
    <property type="term" value="F:FAD binding"/>
    <property type="evidence" value="ECO:0007669"/>
    <property type="project" value="InterPro"/>
</dbReference>
<dbReference type="Gene3D" id="3.50.50.60">
    <property type="entry name" value="FAD/NAD(P)-binding domain"/>
    <property type="match status" value="1"/>
</dbReference>
<dbReference type="PRINTS" id="PR00420">
    <property type="entry name" value="RNGMNOXGNASE"/>
</dbReference>
<dbReference type="InterPro" id="IPR050407">
    <property type="entry name" value="Geranylgeranyl_reductase"/>
</dbReference>
<dbReference type="OrthoDB" id="46008at2157"/>
<protein>
    <submittedName>
        <fullName evidence="2">Dehydrogenase (Flavoprotein)-like protein</fullName>
    </submittedName>
</protein>
<dbReference type="EMBL" id="CP001857">
    <property type="protein sequence ID" value="ADB57333.1"/>
    <property type="molecule type" value="Genomic_DNA"/>
</dbReference>
<dbReference type="Gene3D" id="3.30.9.10">
    <property type="entry name" value="D-Amino Acid Oxidase, subunit A, domain 2"/>
    <property type="match status" value="1"/>
</dbReference>
<dbReference type="PANTHER" id="PTHR42685">
    <property type="entry name" value="GERANYLGERANYL DIPHOSPHATE REDUCTASE"/>
    <property type="match status" value="1"/>
</dbReference>
<dbReference type="Pfam" id="PF01494">
    <property type="entry name" value="FAD_binding_3"/>
    <property type="match status" value="1"/>
</dbReference>
<dbReference type="STRING" id="572546.Arcpr_0263"/>
<organism evidence="2 3">
    <name type="scientific">Archaeoglobus profundus (strain DSM 5631 / JCM 9629 / NBRC 100127 / Av18)</name>
    <dbReference type="NCBI Taxonomy" id="572546"/>
    <lineage>
        <taxon>Archaea</taxon>
        <taxon>Methanobacteriati</taxon>
        <taxon>Methanobacteriota</taxon>
        <taxon>Archaeoglobi</taxon>
        <taxon>Archaeoglobales</taxon>
        <taxon>Archaeoglobaceae</taxon>
        <taxon>Archaeoglobus</taxon>
    </lineage>
</organism>
<name>D2RGA8_ARCPA</name>
<reference evidence="2 3" key="1">
    <citation type="journal article" date="2010" name="Stand. Genomic Sci.">
        <title>Complete genome sequence of Archaeoglobus profundus type strain (AV18).</title>
        <authorList>
            <person name="von Jan M."/>
            <person name="Lapidus A."/>
            <person name="Del Rio T.G."/>
            <person name="Copeland A."/>
            <person name="Tice H."/>
            <person name="Cheng J.F."/>
            <person name="Lucas S."/>
            <person name="Chen F."/>
            <person name="Nolan M."/>
            <person name="Goodwin L."/>
            <person name="Han C."/>
            <person name="Pitluck S."/>
            <person name="Liolios K."/>
            <person name="Ivanova N."/>
            <person name="Mavromatis K."/>
            <person name="Ovchinnikova G."/>
            <person name="Chertkov O."/>
            <person name="Pati A."/>
            <person name="Chen A."/>
            <person name="Palaniappan K."/>
            <person name="Land M."/>
            <person name="Hauser L."/>
            <person name="Chang Y.J."/>
            <person name="Jeffries C.D."/>
            <person name="Saunders E."/>
            <person name="Brettin T."/>
            <person name="Detter J.C."/>
            <person name="Chain P."/>
            <person name="Eichinger K."/>
            <person name="Huber H."/>
            <person name="Spring S."/>
            <person name="Rohde M."/>
            <person name="Goker M."/>
            <person name="Wirth R."/>
            <person name="Woyke T."/>
            <person name="Bristow J."/>
            <person name="Eisen J.A."/>
            <person name="Markowitz V."/>
            <person name="Hugenholtz P."/>
            <person name="Kyrpides N.C."/>
            <person name="Klenk H.P."/>
        </authorList>
    </citation>
    <scope>NUCLEOTIDE SEQUENCE [LARGE SCALE GENOMIC DNA]</scope>
    <source>
        <strain evidence="3">DSM 5631 / JCM 9629 / NBRC 100127 / Av18</strain>
    </source>
</reference>
<dbReference type="eggNOG" id="arCOG00570">
    <property type="taxonomic scope" value="Archaea"/>
</dbReference>
<evidence type="ECO:0000259" key="1">
    <source>
        <dbReference type="Pfam" id="PF01494"/>
    </source>
</evidence>
<feature type="domain" description="FAD-binding" evidence="1">
    <location>
        <begin position="2"/>
        <end position="150"/>
    </location>
</feature>
<gene>
    <name evidence="2" type="ordered locus">Arcpr_0263</name>
</gene>
<evidence type="ECO:0000313" key="3">
    <source>
        <dbReference type="Proteomes" id="UP000001901"/>
    </source>
</evidence>
<dbReference type="RefSeq" id="WP_012939669.1">
    <property type="nucleotide sequence ID" value="NC_013741.1"/>
</dbReference>
<dbReference type="InterPro" id="IPR036188">
    <property type="entry name" value="FAD/NAD-bd_sf"/>
</dbReference>
<dbReference type="KEGG" id="apo:Arcpr_0263"/>
<keyword evidence="3" id="KW-1185">Reference proteome</keyword>
<dbReference type="SUPFAM" id="SSF51905">
    <property type="entry name" value="FAD/NAD(P)-binding domain"/>
    <property type="match status" value="1"/>
</dbReference>
<evidence type="ECO:0000313" key="2">
    <source>
        <dbReference type="EMBL" id="ADB57333.1"/>
    </source>
</evidence>
<dbReference type="PANTHER" id="PTHR42685:SF21">
    <property type="entry name" value="DEHYDROGENASE (FLAVOPROTEIN)-LIKE PROTEIN"/>
    <property type="match status" value="1"/>
</dbReference>
<dbReference type="InterPro" id="IPR002938">
    <property type="entry name" value="FAD-bd"/>
</dbReference>
<dbReference type="PaxDb" id="572546-Arcpr_0263"/>
<accession>D2RGA8</accession>
<proteinExistence type="predicted"/>
<sequence length="357" mass="40025">MILIVGGGPAGSLSAIALKNYDVTVVEEHSSAGFPVQCAGLISERCYRELKKFSDCKVNDIRGAVFFSPNNSVELEGKVGAVVVERKLLDRDLLAKASEYANVMIKTKFLGVEKGKAVLRSMGKKIELDYDYIIGADGVYSTVSNVFNFKKPEVYSALQITCRFECISDDLVEIYFGFSDYFCYAIPFDEFAKIGVISSQNPMPVMRRLLRWLGKRVKGSVLELNAGAIPIGLVDFVKDRVMLIGDSAGMVKPYTGGGLYYILKAVEKLKHFPNLKKVQKEYVKDLRIEYKVGTKIAKLYRTLEPEDYDYLIGVAREHGDLARELDMDRPSTLLKLIPLILKIVKRRKILMKLSSLL</sequence>
<dbReference type="HOGENOM" id="CLU_024648_0_1_2"/>